<reference evidence="1" key="1">
    <citation type="submission" date="2014-07" db="EMBL/GenBank/DDBJ databases">
        <authorList>
            <person name="Remaud-Simeon Magali"/>
            <person name="Passerini Delphine"/>
        </authorList>
    </citation>
    <scope>NUCLEOTIDE SEQUENCE</scope>
    <source>
        <strain evidence="1">NRRL B-742</strain>
        <plasmid evidence="1">1</plasmid>
    </source>
</reference>
<keyword evidence="1" id="KW-0614">Plasmid</keyword>
<protein>
    <submittedName>
        <fullName evidence="1">Uncharacterized protein</fullName>
    </submittedName>
</protein>
<name>A0A098DLN3_LEUCI</name>
<dbReference type="EMBL" id="LN610406">
    <property type="protein sequence ID" value="CEF82705.1"/>
    <property type="molecule type" value="Genomic_DNA"/>
</dbReference>
<organism evidence="1">
    <name type="scientific">Leuconostoc citreum</name>
    <dbReference type="NCBI Taxonomy" id="33964"/>
    <lineage>
        <taxon>Bacteria</taxon>
        <taxon>Bacillati</taxon>
        <taxon>Bacillota</taxon>
        <taxon>Bacilli</taxon>
        <taxon>Lactobacillales</taxon>
        <taxon>Lactobacillaceae</taxon>
        <taxon>Leuconostoc</taxon>
    </lineage>
</organism>
<accession>A0A098DLN3</accession>
<dbReference type="AlphaFoldDB" id="A0A098DLN3"/>
<sequence length="46" mass="5158">MSYIDCHNAKCQTGKMVLIIKSTVISRITEYIGKIIFCQSCQFGGQ</sequence>
<evidence type="ECO:0000313" key="1">
    <source>
        <dbReference type="EMBL" id="CEF82705.1"/>
    </source>
</evidence>
<proteinExistence type="predicted"/>
<geneLocation type="plasmid" evidence="1">
    <name>1</name>
</geneLocation>
<gene>
    <name evidence="1" type="ORF">BN962_p00004</name>
</gene>